<dbReference type="RefSeq" id="WP_307246174.1">
    <property type="nucleotide sequence ID" value="NZ_JAUSUZ010000001.1"/>
</dbReference>
<dbReference type="Pfam" id="PF13796">
    <property type="entry name" value="Sensor"/>
    <property type="match status" value="1"/>
</dbReference>
<organism evidence="3 4">
    <name type="scientific">Catenuloplanes indicus</name>
    <dbReference type="NCBI Taxonomy" id="137267"/>
    <lineage>
        <taxon>Bacteria</taxon>
        <taxon>Bacillati</taxon>
        <taxon>Actinomycetota</taxon>
        <taxon>Actinomycetes</taxon>
        <taxon>Micromonosporales</taxon>
        <taxon>Micromonosporaceae</taxon>
        <taxon>Catenuloplanes</taxon>
    </lineage>
</organism>
<reference evidence="3 4" key="1">
    <citation type="submission" date="2023-07" db="EMBL/GenBank/DDBJ databases">
        <title>Sequencing the genomes of 1000 actinobacteria strains.</title>
        <authorList>
            <person name="Klenk H.-P."/>
        </authorList>
    </citation>
    <scope>NUCLEOTIDE SEQUENCE [LARGE SCALE GENOMIC DNA]</scope>
    <source>
        <strain evidence="3 4">DSM 44709</strain>
    </source>
</reference>
<protein>
    <recommendedName>
        <fullName evidence="2">Putative sensor domain-containing protein</fullName>
    </recommendedName>
</protein>
<evidence type="ECO:0000313" key="4">
    <source>
        <dbReference type="Proteomes" id="UP001240236"/>
    </source>
</evidence>
<dbReference type="AlphaFoldDB" id="A0AAE4B3M1"/>
<dbReference type="InterPro" id="IPR025828">
    <property type="entry name" value="Put_sensor_dom"/>
</dbReference>
<evidence type="ECO:0000313" key="3">
    <source>
        <dbReference type="EMBL" id="MDQ0370308.1"/>
    </source>
</evidence>
<accession>A0AAE4B3M1</accession>
<proteinExistence type="predicted"/>
<keyword evidence="1" id="KW-1133">Transmembrane helix</keyword>
<dbReference type="Proteomes" id="UP001240236">
    <property type="component" value="Unassembled WGS sequence"/>
</dbReference>
<dbReference type="EMBL" id="JAUSUZ010000001">
    <property type="protein sequence ID" value="MDQ0370308.1"/>
    <property type="molecule type" value="Genomic_DNA"/>
</dbReference>
<keyword evidence="1" id="KW-0812">Transmembrane</keyword>
<feature type="transmembrane region" description="Helical" evidence="1">
    <location>
        <begin position="23"/>
        <end position="44"/>
    </location>
</feature>
<gene>
    <name evidence="3" type="ORF">J2S42_006977</name>
</gene>
<keyword evidence="4" id="KW-1185">Reference proteome</keyword>
<evidence type="ECO:0000256" key="1">
    <source>
        <dbReference type="SAM" id="Phobius"/>
    </source>
</evidence>
<feature type="transmembrane region" description="Helical" evidence="1">
    <location>
        <begin position="50"/>
        <end position="69"/>
    </location>
</feature>
<sequence>MTTVIVTAGPDISLRQLGIDTRYVLTGFPIGVLTSVGLATAVVLGLGTAVLLVGVPILAGALAGSARVADAERRRAARVLGRPVPAPERRRRRRALAHGLLRVVPSTVSCALVVTWWSAAAAGLSASLWDWAVPYGPGAEGLPALIGLGSAAETRIWLYMATGLLFALTLAPLVRAVARMEARFAERLLSRA</sequence>
<name>A0AAE4B3M1_9ACTN</name>
<evidence type="ECO:0000259" key="2">
    <source>
        <dbReference type="Pfam" id="PF13796"/>
    </source>
</evidence>
<feature type="domain" description="Putative sensor" evidence="2">
    <location>
        <begin position="23"/>
        <end position="189"/>
    </location>
</feature>
<feature type="transmembrane region" description="Helical" evidence="1">
    <location>
        <begin position="99"/>
        <end position="119"/>
    </location>
</feature>
<keyword evidence="1" id="KW-0472">Membrane</keyword>
<feature type="transmembrane region" description="Helical" evidence="1">
    <location>
        <begin position="156"/>
        <end position="178"/>
    </location>
</feature>
<comment type="caution">
    <text evidence="3">The sequence shown here is derived from an EMBL/GenBank/DDBJ whole genome shotgun (WGS) entry which is preliminary data.</text>
</comment>